<dbReference type="RefSeq" id="WP_015778674.1">
    <property type="nucleotide sequence ID" value="NC_013170.1"/>
</dbReference>
<dbReference type="EMBL" id="CP001682">
    <property type="protein sequence ID" value="ACU94811.1"/>
    <property type="molecule type" value="Genomic_DNA"/>
</dbReference>
<feature type="transmembrane region" description="Helical" evidence="2">
    <location>
        <begin position="20"/>
        <end position="41"/>
    </location>
</feature>
<dbReference type="AlphaFoldDB" id="C7MPH1"/>
<keyword evidence="4" id="KW-1185">Reference proteome</keyword>
<evidence type="ECO:0000313" key="3">
    <source>
        <dbReference type="EMBL" id="ACU94811.1"/>
    </source>
</evidence>
<keyword evidence="2" id="KW-1133">Transmembrane helix</keyword>
<dbReference type="eggNOG" id="ENOG5033EDW">
    <property type="taxonomic scope" value="Bacteria"/>
</dbReference>
<organism evidence="3 4">
    <name type="scientific">Cryptobacterium curtum (strain ATCC 700683 / DSM 15641 / CCUG 43107 / 12-3)</name>
    <dbReference type="NCBI Taxonomy" id="469378"/>
    <lineage>
        <taxon>Bacteria</taxon>
        <taxon>Bacillati</taxon>
        <taxon>Actinomycetota</taxon>
        <taxon>Coriobacteriia</taxon>
        <taxon>Eggerthellales</taxon>
        <taxon>Eggerthellaceae</taxon>
        <taxon>Cryptobacterium</taxon>
    </lineage>
</organism>
<evidence type="ECO:0000313" key="4">
    <source>
        <dbReference type="Proteomes" id="UP000000954"/>
    </source>
</evidence>
<dbReference type="OrthoDB" id="3197205at2"/>
<dbReference type="HOGENOM" id="CLU_164643_1_0_11"/>
<dbReference type="Pfam" id="PF06196">
    <property type="entry name" value="DUF997"/>
    <property type="match status" value="1"/>
</dbReference>
<dbReference type="Proteomes" id="UP000000954">
    <property type="component" value="Chromosome"/>
</dbReference>
<dbReference type="STRING" id="469378.Ccur_11210"/>
<reference evidence="3 4" key="1">
    <citation type="journal article" date="2009" name="Stand. Genomic Sci.">
        <title>Complete genome sequence of Cryptobacterium curtum type strain (12-3).</title>
        <authorList>
            <person name="Mavrommatis K."/>
            <person name="Pukall R."/>
            <person name="Rohde C."/>
            <person name="Chen F."/>
            <person name="Sims D."/>
            <person name="Brettin T."/>
            <person name="Kuske C."/>
            <person name="Detter J.C."/>
            <person name="Han C."/>
            <person name="Lapidus A."/>
            <person name="Copeland A."/>
            <person name="Glavina Del Rio T."/>
            <person name="Nolan M."/>
            <person name="Lucas S."/>
            <person name="Tice H."/>
            <person name="Cheng J.F."/>
            <person name="Bruce D."/>
            <person name="Goodwin L."/>
            <person name="Pitluck S."/>
            <person name="Ovchinnikova G."/>
            <person name="Pati A."/>
            <person name="Ivanova N."/>
            <person name="Chen A."/>
            <person name="Palaniappan K."/>
            <person name="Chain P."/>
            <person name="D'haeseleer P."/>
            <person name="Goker M."/>
            <person name="Bristow J."/>
            <person name="Eisen J.A."/>
            <person name="Markowitz V."/>
            <person name="Hugenholtz P."/>
            <person name="Rohde M."/>
            <person name="Klenk H.P."/>
            <person name="Kyrpides N.C."/>
        </authorList>
    </citation>
    <scope>NUCLEOTIDE SEQUENCE [LARGE SCALE GENOMIC DNA]</scope>
    <source>
        <strain evidence="4">ATCC 700683 / DSM 15641 / 12-3</strain>
    </source>
</reference>
<keyword evidence="2" id="KW-0472">Membrane</keyword>
<feature type="transmembrane region" description="Helical" evidence="2">
    <location>
        <begin position="53"/>
        <end position="73"/>
    </location>
</feature>
<dbReference type="KEGG" id="ccu:Ccur_11210"/>
<proteinExistence type="predicted"/>
<protein>
    <submittedName>
        <fullName evidence="3">Uncharacterized protein</fullName>
    </submittedName>
</protein>
<dbReference type="InterPro" id="IPR010398">
    <property type="entry name" value="DUF997"/>
</dbReference>
<evidence type="ECO:0000256" key="2">
    <source>
        <dbReference type="SAM" id="Phobius"/>
    </source>
</evidence>
<accession>C7MPH1</accession>
<name>C7MPH1_CRYCD</name>
<feature type="region of interest" description="Disordered" evidence="1">
    <location>
        <begin position="87"/>
        <end position="107"/>
    </location>
</feature>
<sequence length="107" mass="11591">MDSPDRLTYRQKMQQANREAKATVAALVVTIAVWIADGFGLAGTGIEVFHTPLWVIGGTLGTWICAIAVSVFLSRRVFVDFSFDEEADDQISSDTTAADSGKQIGHE</sequence>
<gene>
    <name evidence="3" type="ordered locus">Ccur_11210</name>
</gene>
<evidence type="ECO:0000256" key="1">
    <source>
        <dbReference type="SAM" id="MobiDB-lite"/>
    </source>
</evidence>
<keyword evidence="2" id="KW-0812">Transmembrane</keyword>